<accession>A0A6J5MNA6</accession>
<gene>
    <name evidence="1" type="ORF">UFOVP495_35</name>
</gene>
<sequence>MLEKTNVFLAKSSDEIKLKHLRLLQRHFQSENRSKKELSERKNIKEEMENIGYVIGSHGINIRHYRRYENILSDEIRKLEIKLKLIQD</sequence>
<organism evidence="1">
    <name type="scientific">uncultured Caudovirales phage</name>
    <dbReference type="NCBI Taxonomy" id="2100421"/>
    <lineage>
        <taxon>Viruses</taxon>
        <taxon>Duplodnaviria</taxon>
        <taxon>Heunggongvirae</taxon>
        <taxon>Uroviricota</taxon>
        <taxon>Caudoviricetes</taxon>
        <taxon>Peduoviridae</taxon>
        <taxon>Maltschvirus</taxon>
        <taxon>Maltschvirus maltsch</taxon>
    </lineage>
</organism>
<dbReference type="EMBL" id="LR796465">
    <property type="protein sequence ID" value="CAB4146596.1"/>
    <property type="molecule type" value="Genomic_DNA"/>
</dbReference>
<protein>
    <submittedName>
        <fullName evidence="1">Uncharacterized protein</fullName>
    </submittedName>
</protein>
<proteinExistence type="predicted"/>
<evidence type="ECO:0000313" key="1">
    <source>
        <dbReference type="EMBL" id="CAB4146596.1"/>
    </source>
</evidence>
<reference evidence="1" key="1">
    <citation type="submission" date="2020-04" db="EMBL/GenBank/DDBJ databases">
        <authorList>
            <person name="Chiriac C."/>
            <person name="Salcher M."/>
            <person name="Ghai R."/>
            <person name="Kavagutti S V."/>
        </authorList>
    </citation>
    <scope>NUCLEOTIDE SEQUENCE</scope>
</reference>
<name>A0A6J5MNA6_9CAUD</name>